<comment type="subcellular location">
    <subcellularLocation>
        <location evidence="1">Membrane</location>
        <topology evidence="1">Multi-pass membrane protein</topology>
    </subcellularLocation>
</comment>
<keyword evidence="8 12" id="KW-0472">Membrane</keyword>
<dbReference type="Pfam" id="PF02600">
    <property type="entry name" value="DsbB"/>
    <property type="match status" value="1"/>
</dbReference>
<gene>
    <name evidence="13" type="ORF">COY66_01430</name>
</gene>
<keyword evidence="3" id="KW-0813">Transport</keyword>
<dbReference type="PANTHER" id="PTHR43469:SF1">
    <property type="entry name" value="SPBETA PROPHAGE-DERIVED DISULFIDE BOND FORMATION PROTEIN B"/>
    <property type="match status" value="1"/>
</dbReference>
<evidence type="ECO:0000256" key="1">
    <source>
        <dbReference type="ARBA" id="ARBA00004141"/>
    </source>
</evidence>
<organism evidence="13 14">
    <name type="scientific">Candidatus Kerfeldbacteria bacterium CG_4_10_14_0_8_um_filter_42_10</name>
    <dbReference type="NCBI Taxonomy" id="2014248"/>
    <lineage>
        <taxon>Bacteria</taxon>
        <taxon>Candidatus Kerfeldiibacteriota</taxon>
    </lineage>
</organism>
<feature type="transmembrane region" description="Helical" evidence="12">
    <location>
        <begin position="153"/>
        <end position="176"/>
    </location>
</feature>
<reference evidence="13 14" key="1">
    <citation type="submission" date="2017-09" db="EMBL/GenBank/DDBJ databases">
        <title>Depth-based differentiation of microbial function through sediment-hosted aquifers and enrichment of novel symbionts in the deep terrestrial subsurface.</title>
        <authorList>
            <person name="Probst A.J."/>
            <person name="Ladd B."/>
            <person name="Jarett J.K."/>
            <person name="Geller-Mcgrath D.E."/>
            <person name="Sieber C.M."/>
            <person name="Emerson J.B."/>
            <person name="Anantharaman K."/>
            <person name="Thomas B.C."/>
            <person name="Malmstrom R."/>
            <person name="Stieglmeier M."/>
            <person name="Klingl A."/>
            <person name="Woyke T."/>
            <person name="Ryan C.M."/>
            <person name="Banfield J.F."/>
        </authorList>
    </citation>
    <scope>NUCLEOTIDE SEQUENCE [LARGE SCALE GENOMIC DNA]</scope>
    <source>
        <strain evidence="13">CG_4_10_14_0_8_um_filter_42_10</strain>
    </source>
</reference>
<comment type="similarity">
    <text evidence="2">Belongs to the DsbB family. BdbC subfamily.</text>
</comment>
<name>A0A2M7RK10_9BACT</name>
<evidence type="ECO:0000256" key="10">
    <source>
        <dbReference type="ARBA" id="ARBA00023186"/>
    </source>
</evidence>
<keyword evidence="10" id="KW-0143">Chaperone</keyword>
<dbReference type="SUPFAM" id="SSF158442">
    <property type="entry name" value="DsbB-like"/>
    <property type="match status" value="1"/>
</dbReference>
<dbReference type="GO" id="GO:0016020">
    <property type="term" value="C:membrane"/>
    <property type="evidence" value="ECO:0007669"/>
    <property type="project" value="UniProtKB-SubCell"/>
</dbReference>
<evidence type="ECO:0000256" key="7">
    <source>
        <dbReference type="ARBA" id="ARBA00023002"/>
    </source>
</evidence>
<proteinExistence type="inferred from homology"/>
<keyword evidence="11" id="KW-0676">Redox-active center</keyword>
<feature type="transmembrane region" description="Helical" evidence="12">
    <location>
        <begin position="81"/>
        <end position="98"/>
    </location>
</feature>
<evidence type="ECO:0000256" key="9">
    <source>
        <dbReference type="ARBA" id="ARBA00023157"/>
    </source>
</evidence>
<keyword evidence="5" id="KW-0249">Electron transport</keyword>
<dbReference type="Gene3D" id="1.20.1550.10">
    <property type="entry name" value="DsbB-like"/>
    <property type="match status" value="1"/>
</dbReference>
<accession>A0A2M7RK10</accession>
<comment type="caution">
    <text evidence="13">The sequence shown here is derived from an EMBL/GenBank/DDBJ whole genome shotgun (WGS) entry which is preliminary data.</text>
</comment>
<dbReference type="InterPro" id="IPR003752">
    <property type="entry name" value="DiS_bond_form_DsbB/BdbC"/>
</dbReference>
<dbReference type="Proteomes" id="UP000230779">
    <property type="component" value="Unassembled WGS sequence"/>
</dbReference>
<feature type="transmembrane region" description="Helical" evidence="12">
    <location>
        <begin position="45"/>
        <end position="69"/>
    </location>
</feature>
<evidence type="ECO:0000256" key="6">
    <source>
        <dbReference type="ARBA" id="ARBA00022989"/>
    </source>
</evidence>
<dbReference type="EMBL" id="PFMD01000017">
    <property type="protein sequence ID" value="PIY97080.1"/>
    <property type="molecule type" value="Genomic_DNA"/>
</dbReference>
<keyword evidence="6 12" id="KW-1133">Transmembrane helix</keyword>
<evidence type="ECO:0000256" key="8">
    <source>
        <dbReference type="ARBA" id="ARBA00023136"/>
    </source>
</evidence>
<evidence type="ECO:0000313" key="13">
    <source>
        <dbReference type="EMBL" id="PIY97080.1"/>
    </source>
</evidence>
<protein>
    <submittedName>
        <fullName evidence="13">Disulfide bond formation protein B</fullName>
    </submittedName>
</protein>
<sequence>MSSSLTPTVLNILSFLTILGQVLIIIWVLAFIFKKQSWAGAIKSFFGRNAVFFALIVATIATAGSLFLSEIAKIPPCRLCWFQRIFMYPQVILYFIALSKRDKGIAPYGMALSLIGVIFAAYHIFLQNFASVLSSAPCSQLSDVSCSAKGPTYLGYITVPLMSLTAFILIIAVLFLMKKYLRQSSYDKQ</sequence>
<evidence type="ECO:0000256" key="12">
    <source>
        <dbReference type="SAM" id="Phobius"/>
    </source>
</evidence>
<evidence type="ECO:0000256" key="5">
    <source>
        <dbReference type="ARBA" id="ARBA00022982"/>
    </source>
</evidence>
<evidence type="ECO:0000256" key="2">
    <source>
        <dbReference type="ARBA" id="ARBA00007602"/>
    </source>
</evidence>
<feature type="transmembrane region" description="Helical" evidence="12">
    <location>
        <begin position="105"/>
        <end position="125"/>
    </location>
</feature>
<dbReference type="InterPro" id="IPR023380">
    <property type="entry name" value="DsbB-like_sf"/>
</dbReference>
<feature type="transmembrane region" description="Helical" evidence="12">
    <location>
        <begin position="12"/>
        <end position="33"/>
    </location>
</feature>
<evidence type="ECO:0000256" key="3">
    <source>
        <dbReference type="ARBA" id="ARBA00022448"/>
    </source>
</evidence>
<keyword evidence="7" id="KW-0560">Oxidoreductase</keyword>
<dbReference type="GO" id="GO:0006457">
    <property type="term" value="P:protein folding"/>
    <property type="evidence" value="ECO:0007669"/>
    <property type="project" value="InterPro"/>
</dbReference>
<dbReference type="InterPro" id="IPR012187">
    <property type="entry name" value="Disulphide_bond_form_BdbC"/>
</dbReference>
<dbReference type="AlphaFoldDB" id="A0A2M7RK10"/>
<evidence type="ECO:0000256" key="11">
    <source>
        <dbReference type="ARBA" id="ARBA00023284"/>
    </source>
</evidence>
<keyword evidence="4 12" id="KW-0812">Transmembrane</keyword>
<dbReference type="PANTHER" id="PTHR43469">
    <property type="entry name" value="DISULFIDE FORMATION PROTEIN-RELATED"/>
    <property type="match status" value="1"/>
</dbReference>
<keyword evidence="9" id="KW-1015">Disulfide bond</keyword>
<dbReference type="GO" id="GO:0015035">
    <property type="term" value="F:protein-disulfide reductase activity"/>
    <property type="evidence" value="ECO:0007669"/>
    <property type="project" value="InterPro"/>
</dbReference>
<evidence type="ECO:0000313" key="14">
    <source>
        <dbReference type="Proteomes" id="UP000230779"/>
    </source>
</evidence>
<evidence type="ECO:0000256" key="4">
    <source>
        <dbReference type="ARBA" id="ARBA00022692"/>
    </source>
</evidence>